<accession>A0A9D1J8B7</accession>
<dbReference type="InterPro" id="IPR025198">
    <property type="entry name" value="PPK_N_dom"/>
</dbReference>
<comment type="PTM">
    <text evidence="6">An intermediate of this reaction is the autophosphorylated ppk in which a phosphate is covalently linked to a histidine residue through a N-P bond.</text>
</comment>
<evidence type="ECO:0000256" key="1">
    <source>
        <dbReference type="ARBA" id="ARBA00022553"/>
    </source>
</evidence>
<comment type="similarity">
    <text evidence="6">Belongs to the polyphosphate kinase 1 (PPK1) family.</text>
</comment>
<dbReference type="NCBIfam" id="TIGR03705">
    <property type="entry name" value="poly_P_kin"/>
    <property type="match status" value="1"/>
</dbReference>
<dbReference type="SUPFAM" id="SSF140356">
    <property type="entry name" value="PPK N-terminal domain-like"/>
    <property type="match status" value="1"/>
</dbReference>
<dbReference type="PIRSF" id="PIRSF015589">
    <property type="entry name" value="PP_kinase"/>
    <property type="match status" value="1"/>
</dbReference>
<keyword evidence="2 6" id="KW-0808">Transferase</keyword>
<feature type="domain" description="Polyphosphate kinase C-terminal" evidence="9">
    <location>
        <begin position="511"/>
        <end position="678"/>
    </location>
</feature>
<dbReference type="InterPro" id="IPR025200">
    <property type="entry name" value="PPK_C_dom2"/>
</dbReference>
<dbReference type="GO" id="GO:0009358">
    <property type="term" value="C:polyphosphate kinase complex"/>
    <property type="evidence" value="ECO:0007669"/>
    <property type="project" value="InterPro"/>
</dbReference>
<dbReference type="GO" id="GO:0008976">
    <property type="term" value="F:polyphosphate kinase activity"/>
    <property type="evidence" value="ECO:0007669"/>
    <property type="project" value="UniProtKB-EC"/>
</dbReference>
<dbReference type="Pfam" id="PF17941">
    <property type="entry name" value="PP_kinase_C_1"/>
    <property type="match status" value="1"/>
</dbReference>
<dbReference type="Gene3D" id="3.30.1840.10">
    <property type="entry name" value="Polyphosphate kinase middle domain"/>
    <property type="match status" value="1"/>
</dbReference>
<dbReference type="Pfam" id="PF02503">
    <property type="entry name" value="PP_kinase"/>
    <property type="match status" value="1"/>
</dbReference>
<evidence type="ECO:0000259" key="8">
    <source>
        <dbReference type="Pfam" id="PF13089"/>
    </source>
</evidence>
<dbReference type="PANTHER" id="PTHR30218">
    <property type="entry name" value="POLYPHOSPHATE KINASE"/>
    <property type="match status" value="1"/>
</dbReference>
<dbReference type="Pfam" id="PF13089">
    <property type="entry name" value="PP_kinase_N"/>
    <property type="match status" value="1"/>
</dbReference>
<protein>
    <recommendedName>
        <fullName evidence="6">Polyphosphate kinase</fullName>
        <ecNumber evidence="6">2.7.4.1</ecNumber>
    </recommendedName>
</protein>
<dbReference type="GO" id="GO:0006799">
    <property type="term" value="P:polyphosphate biosynthetic process"/>
    <property type="evidence" value="ECO:0007669"/>
    <property type="project" value="InterPro"/>
</dbReference>
<evidence type="ECO:0000256" key="5">
    <source>
        <dbReference type="ARBA" id="ARBA00022840"/>
    </source>
</evidence>
<dbReference type="Proteomes" id="UP000823913">
    <property type="component" value="Unassembled WGS sequence"/>
</dbReference>
<evidence type="ECO:0000256" key="3">
    <source>
        <dbReference type="ARBA" id="ARBA00022741"/>
    </source>
</evidence>
<feature type="domain" description="Polyphosphate kinase N-terminal" evidence="8">
    <location>
        <begin position="18"/>
        <end position="122"/>
    </location>
</feature>
<dbReference type="InterPro" id="IPR003414">
    <property type="entry name" value="PP_kinase"/>
</dbReference>
<evidence type="ECO:0000259" key="10">
    <source>
        <dbReference type="Pfam" id="PF17941"/>
    </source>
</evidence>
<dbReference type="GO" id="GO:0005524">
    <property type="term" value="F:ATP binding"/>
    <property type="evidence" value="ECO:0007669"/>
    <property type="project" value="UniProtKB-KW"/>
</dbReference>
<gene>
    <name evidence="11" type="primary">ppk1</name>
    <name evidence="11" type="ORF">IAB94_00525</name>
</gene>
<feature type="domain" description="Polyphosphate kinase middle" evidence="7">
    <location>
        <begin position="132"/>
        <end position="309"/>
    </location>
</feature>
<sequence>MASDKIKAKRSFVKGTCINREYSWLLFNKRVLDQASDKDVPILERAKFLGIFASNLDEFFMVRVGSLYNLAASNPEEKENKTGLTAQKQLDGICQVVGELYEERADCYSALVKDLAACGVKLIRAAQLSPRQLKECQTTFKLNILPQLSLMVLDAKHPMMQFENKRNYMLYDLSKGDRSMIGVMALNENLNKLYRVGTGDSIRLITLEELIRACGAAAFTGYDVKDSMLVRCTRNADFDTYIDDADLESDFSQIMKKKVASRARMNIVRVEVDSETSKLKDFVLKLIKVDPKFCFVDKRYFDYKFLFQLGKYLPDDIAAPLKYNSFKGRVDEELSSAPSMIETVLSRDVFLSYPYDAMTPLETLLDECSRDDRVSAISITIYRLAHHSRIADLLCRASENGKMVTVVIELCARFDEENNMYFARKLQEAGCTIIYGMENYKVHSKIISIVLNDGDDIRYITHLGTGNYNESTSKQYTDLNIITADRRIGEDGAAFFRNISICNTDYSYDKLLVAPKTLKSGLMAYMDREIAKGEDGYILAKMNSLTDKAIIDKLQEASCAGVKVELIIRGICCILPGVEGKTENISVISIVGRFLEHSRVYSFGKGKDRVTYISSADLMTRNVDKRVEIAAPVLDKGIEERILKILRIMLSDNVKARKLCPDGKYRKVTGGEQPIDAQDYLLNHKI</sequence>
<dbReference type="Gene3D" id="1.20.58.310">
    <property type="entry name" value="Polyphosphate kinase N-terminal domain"/>
    <property type="match status" value="1"/>
</dbReference>
<reference evidence="11" key="2">
    <citation type="journal article" date="2021" name="PeerJ">
        <title>Extensive microbial diversity within the chicken gut microbiome revealed by metagenomics and culture.</title>
        <authorList>
            <person name="Gilroy R."/>
            <person name="Ravi A."/>
            <person name="Getino M."/>
            <person name="Pursley I."/>
            <person name="Horton D.L."/>
            <person name="Alikhan N.F."/>
            <person name="Baker D."/>
            <person name="Gharbi K."/>
            <person name="Hall N."/>
            <person name="Watson M."/>
            <person name="Adriaenssens E.M."/>
            <person name="Foster-Nyarko E."/>
            <person name="Jarju S."/>
            <person name="Secka A."/>
            <person name="Antonio M."/>
            <person name="Oren A."/>
            <person name="Chaudhuri R.R."/>
            <person name="La Ragione R."/>
            <person name="Hildebrand F."/>
            <person name="Pallen M.J."/>
        </authorList>
    </citation>
    <scope>NUCLEOTIDE SEQUENCE</scope>
    <source>
        <strain evidence="11">ChiW16-3235</strain>
    </source>
</reference>
<dbReference type="PANTHER" id="PTHR30218:SF0">
    <property type="entry name" value="POLYPHOSPHATE KINASE"/>
    <property type="match status" value="1"/>
</dbReference>
<comment type="caution">
    <text evidence="11">The sequence shown here is derived from an EMBL/GenBank/DDBJ whole genome shotgun (WGS) entry which is preliminary data.</text>
</comment>
<proteinExistence type="inferred from homology"/>
<keyword evidence="4 11" id="KW-0418">Kinase</keyword>
<comment type="function">
    <text evidence="6">Catalyzes the reversible transfer of the terminal phosphate of ATP to form a long-chain polyphosphate (polyP).</text>
</comment>
<dbReference type="AlphaFoldDB" id="A0A9D1J8B7"/>
<evidence type="ECO:0000313" key="11">
    <source>
        <dbReference type="EMBL" id="HIR66514.1"/>
    </source>
</evidence>
<name>A0A9D1J8B7_9FIRM</name>
<dbReference type="InterPro" id="IPR036832">
    <property type="entry name" value="PPK_N_dom_sf"/>
</dbReference>
<evidence type="ECO:0000256" key="2">
    <source>
        <dbReference type="ARBA" id="ARBA00022679"/>
    </source>
</evidence>
<evidence type="ECO:0000313" key="12">
    <source>
        <dbReference type="Proteomes" id="UP000823913"/>
    </source>
</evidence>
<organism evidence="11 12">
    <name type="scientific">Candidatus Coproplasma avicola</name>
    <dbReference type="NCBI Taxonomy" id="2840744"/>
    <lineage>
        <taxon>Bacteria</taxon>
        <taxon>Bacillati</taxon>
        <taxon>Bacillota</taxon>
        <taxon>Clostridia</taxon>
        <taxon>Eubacteriales</taxon>
        <taxon>Candidatus Coproplasma</taxon>
    </lineage>
</organism>
<dbReference type="SUPFAM" id="SSF56024">
    <property type="entry name" value="Phospholipase D/nuclease"/>
    <property type="match status" value="2"/>
</dbReference>
<comment type="catalytic activity">
    <reaction evidence="6">
        <text>[phosphate](n) + ATP = [phosphate](n+1) + ADP</text>
        <dbReference type="Rhea" id="RHEA:19573"/>
        <dbReference type="Rhea" id="RHEA-COMP:9859"/>
        <dbReference type="Rhea" id="RHEA-COMP:14280"/>
        <dbReference type="ChEBI" id="CHEBI:16838"/>
        <dbReference type="ChEBI" id="CHEBI:30616"/>
        <dbReference type="ChEBI" id="CHEBI:456216"/>
        <dbReference type="EC" id="2.7.4.1"/>
    </reaction>
</comment>
<dbReference type="InterPro" id="IPR041108">
    <property type="entry name" value="PP_kinase_C_1"/>
</dbReference>
<dbReference type="SUPFAM" id="SSF143724">
    <property type="entry name" value="PHP14-like"/>
    <property type="match status" value="1"/>
</dbReference>
<keyword evidence="5" id="KW-0067">ATP-binding</keyword>
<dbReference type="EMBL" id="DVHK01000011">
    <property type="protein sequence ID" value="HIR66514.1"/>
    <property type="molecule type" value="Genomic_DNA"/>
</dbReference>
<keyword evidence="1 6" id="KW-0597">Phosphoprotein</keyword>
<dbReference type="InterPro" id="IPR036830">
    <property type="entry name" value="PP_kinase_middle_dom_sf"/>
</dbReference>
<evidence type="ECO:0000256" key="4">
    <source>
        <dbReference type="ARBA" id="ARBA00022777"/>
    </source>
</evidence>
<dbReference type="EC" id="2.7.4.1" evidence="6"/>
<keyword evidence="3" id="KW-0547">Nucleotide-binding</keyword>
<evidence type="ECO:0000256" key="6">
    <source>
        <dbReference type="RuleBase" id="RU003800"/>
    </source>
</evidence>
<dbReference type="Pfam" id="PF13090">
    <property type="entry name" value="PP_kinase_C"/>
    <property type="match status" value="1"/>
</dbReference>
<dbReference type="InterPro" id="IPR024953">
    <property type="entry name" value="PP_kinase_middle"/>
</dbReference>
<reference evidence="11" key="1">
    <citation type="submission" date="2020-10" db="EMBL/GenBank/DDBJ databases">
        <authorList>
            <person name="Gilroy R."/>
        </authorList>
    </citation>
    <scope>NUCLEOTIDE SEQUENCE</scope>
    <source>
        <strain evidence="11">ChiW16-3235</strain>
    </source>
</reference>
<evidence type="ECO:0000259" key="7">
    <source>
        <dbReference type="Pfam" id="PF02503"/>
    </source>
</evidence>
<feature type="domain" description="Polyphosphate kinase C-terminal" evidence="10">
    <location>
        <begin position="340"/>
        <end position="501"/>
    </location>
</feature>
<evidence type="ECO:0000259" key="9">
    <source>
        <dbReference type="Pfam" id="PF13090"/>
    </source>
</evidence>
<dbReference type="Gene3D" id="3.30.870.10">
    <property type="entry name" value="Endonuclease Chain A"/>
    <property type="match status" value="2"/>
</dbReference>